<dbReference type="EMBL" id="KL363182">
    <property type="protein sequence ID" value="KFD59044.1"/>
    <property type="molecule type" value="Genomic_DNA"/>
</dbReference>
<organism evidence="2 4">
    <name type="scientific">Trichuris suis</name>
    <name type="common">pig whipworm</name>
    <dbReference type="NCBI Taxonomy" id="68888"/>
    <lineage>
        <taxon>Eukaryota</taxon>
        <taxon>Metazoa</taxon>
        <taxon>Ecdysozoa</taxon>
        <taxon>Nematoda</taxon>
        <taxon>Enoplea</taxon>
        <taxon>Dorylaimia</taxon>
        <taxon>Trichinellida</taxon>
        <taxon>Trichuridae</taxon>
        <taxon>Trichuris</taxon>
    </lineage>
</organism>
<feature type="compositionally biased region" description="Low complexity" evidence="1">
    <location>
        <begin position="51"/>
        <end position="64"/>
    </location>
</feature>
<protein>
    <submittedName>
        <fullName evidence="2">Uncharacterized protein</fullName>
    </submittedName>
</protein>
<evidence type="ECO:0000256" key="1">
    <source>
        <dbReference type="SAM" id="MobiDB-lite"/>
    </source>
</evidence>
<evidence type="ECO:0000313" key="2">
    <source>
        <dbReference type="EMBL" id="KFD59044.1"/>
    </source>
</evidence>
<dbReference type="Proteomes" id="UP000030758">
    <property type="component" value="Unassembled WGS sequence"/>
</dbReference>
<evidence type="ECO:0000313" key="3">
    <source>
        <dbReference type="EMBL" id="KFD73085.1"/>
    </source>
</evidence>
<sequence length="79" mass="9034">MWKLPKLAEVLRLARMLMFKDKITEYDSLTEYSTKVTTMITQRASTINITDPQPSIPSDPDSQPLTLSQLNDKAHRQGQ</sequence>
<dbReference type="AlphaFoldDB" id="A0A085MP98"/>
<gene>
    <name evidence="2" type="ORF">M513_00207</name>
    <name evidence="3" type="ORF">M514_00207</name>
</gene>
<dbReference type="Proteomes" id="UP000030764">
    <property type="component" value="Unassembled WGS sequence"/>
</dbReference>
<proteinExistence type="predicted"/>
<keyword evidence="4" id="KW-1185">Reference proteome</keyword>
<dbReference type="EMBL" id="KL367475">
    <property type="protein sequence ID" value="KFD73085.1"/>
    <property type="molecule type" value="Genomic_DNA"/>
</dbReference>
<name>A0A085MP98_9BILA</name>
<feature type="region of interest" description="Disordered" evidence="1">
    <location>
        <begin position="46"/>
        <end position="79"/>
    </location>
</feature>
<accession>A0A085MP98</accession>
<reference evidence="2 4" key="1">
    <citation type="journal article" date="2014" name="Nat. Genet.">
        <title>Genome and transcriptome of the porcine whipworm Trichuris suis.</title>
        <authorList>
            <person name="Jex A.R."/>
            <person name="Nejsum P."/>
            <person name="Schwarz E.M."/>
            <person name="Hu L."/>
            <person name="Young N.D."/>
            <person name="Hall R.S."/>
            <person name="Korhonen P.K."/>
            <person name="Liao S."/>
            <person name="Thamsborg S."/>
            <person name="Xia J."/>
            <person name="Xu P."/>
            <person name="Wang S."/>
            <person name="Scheerlinck J.P."/>
            <person name="Hofmann A."/>
            <person name="Sternberg P.W."/>
            <person name="Wang J."/>
            <person name="Gasser R.B."/>
        </authorList>
    </citation>
    <scope>NUCLEOTIDE SEQUENCE [LARGE SCALE GENOMIC DNA]</scope>
    <source>
        <strain evidence="3">DCEP-RM93F</strain>
        <strain evidence="2">DCEP-RM93M</strain>
    </source>
</reference>
<evidence type="ECO:0000313" key="4">
    <source>
        <dbReference type="Proteomes" id="UP000030764"/>
    </source>
</evidence>